<dbReference type="PANTHER" id="PTHR10492">
    <property type="match status" value="1"/>
</dbReference>
<accession>A0A1U7YBZ2</accession>
<dbReference type="PANTHER" id="PTHR10492:SF100">
    <property type="entry name" value="ATP-DEPENDENT DNA HELICASE"/>
    <property type="match status" value="1"/>
</dbReference>
<dbReference type="RefSeq" id="XP_009796769.1">
    <property type="nucleotide sequence ID" value="XM_009798467.1"/>
</dbReference>
<gene>
    <name evidence="2" type="primary">LOC104243287</name>
</gene>
<dbReference type="AlphaFoldDB" id="A0A1U7YBZ2"/>
<reference evidence="2" key="2">
    <citation type="submission" date="2025-08" db="UniProtKB">
        <authorList>
            <consortium name="RefSeq"/>
        </authorList>
    </citation>
    <scope>IDENTIFICATION</scope>
    <source>
        <tissue evidence="2">Leaf</tissue>
    </source>
</reference>
<protein>
    <submittedName>
        <fullName evidence="2">Uncharacterized protein LOC104243287</fullName>
    </submittedName>
</protein>
<proteinExistence type="predicted"/>
<name>A0A1U7YBZ2_NICSY</name>
<dbReference type="eggNOG" id="ENOG502SYSS">
    <property type="taxonomic scope" value="Eukaryota"/>
</dbReference>
<dbReference type="Proteomes" id="UP000189701">
    <property type="component" value="Unplaced"/>
</dbReference>
<evidence type="ECO:0000313" key="2">
    <source>
        <dbReference type="RefSeq" id="XP_009796769.1"/>
    </source>
</evidence>
<organism evidence="1 2">
    <name type="scientific">Nicotiana sylvestris</name>
    <name type="common">Wood tobacco</name>
    <name type="synonym">South American tobacco</name>
    <dbReference type="NCBI Taxonomy" id="4096"/>
    <lineage>
        <taxon>Eukaryota</taxon>
        <taxon>Viridiplantae</taxon>
        <taxon>Streptophyta</taxon>
        <taxon>Embryophyta</taxon>
        <taxon>Tracheophyta</taxon>
        <taxon>Spermatophyta</taxon>
        <taxon>Magnoliopsida</taxon>
        <taxon>eudicotyledons</taxon>
        <taxon>Gunneridae</taxon>
        <taxon>Pentapetalae</taxon>
        <taxon>asterids</taxon>
        <taxon>lamiids</taxon>
        <taxon>Solanales</taxon>
        <taxon>Solanaceae</taxon>
        <taxon>Nicotianoideae</taxon>
        <taxon>Nicotianeae</taxon>
        <taxon>Nicotiana</taxon>
    </lineage>
</organism>
<keyword evidence="1" id="KW-1185">Reference proteome</keyword>
<reference evidence="1" key="1">
    <citation type="journal article" date="2013" name="Genome Biol.">
        <title>Reference genomes and transcriptomes of Nicotiana sylvestris and Nicotiana tomentosiformis.</title>
        <authorList>
            <person name="Sierro N."/>
            <person name="Battey J.N."/>
            <person name="Ouadi S."/>
            <person name="Bovet L."/>
            <person name="Goepfert S."/>
            <person name="Bakaher N."/>
            <person name="Peitsch M.C."/>
            <person name="Ivanov N.V."/>
        </authorList>
    </citation>
    <scope>NUCLEOTIDE SEQUENCE [LARGE SCALE GENOMIC DNA]</scope>
</reference>
<sequence length="202" mass="22794">MRAKTDPSFCEYLMLIGNGKEKTNMDNKIEISRSFIVPYITEKESLDLLFNIIYPNLHMSLRNSSFLTSHVILTTKNDFVDEINERLIAQFPKEAKTFIAMDETVEPNDQSQFEDFLHSLNPAGILKRSSKVKCFHKLVLKEKAGRRPSTSLLADRGQFGLSTTSVLGIASEYLLFCYADGVLTATSVQKGIIFSPLEEIIC</sequence>
<evidence type="ECO:0000313" key="1">
    <source>
        <dbReference type="Proteomes" id="UP000189701"/>
    </source>
</evidence>